<dbReference type="EC" id="3.-.-.-" evidence="2"/>
<dbReference type="InterPro" id="IPR029021">
    <property type="entry name" value="Prot-tyrosine_phosphatase-like"/>
</dbReference>
<evidence type="ECO:0000259" key="1">
    <source>
        <dbReference type="Pfam" id="PF04273"/>
    </source>
</evidence>
<dbReference type="RefSeq" id="WP_085877385.1">
    <property type="nucleotide sequence ID" value="NZ_FWFZ01000001.1"/>
</dbReference>
<dbReference type="AlphaFoldDB" id="A0A1Y5RKQ6"/>
<keyword evidence="2" id="KW-0378">Hydrolase</keyword>
<dbReference type="Proteomes" id="UP000193900">
    <property type="component" value="Unassembled WGS sequence"/>
</dbReference>
<dbReference type="CDD" id="cd14503">
    <property type="entry name" value="PTP-bact"/>
    <property type="match status" value="1"/>
</dbReference>
<keyword evidence="3" id="KW-1185">Reference proteome</keyword>
<evidence type="ECO:0000313" key="3">
    <source>
        <dbReference type="Proteomes" id="UP000193900"/>
    </source>
</evidence>
<sequence length="143" mass="14820">MTYSNITDTYAVSGQITPADLAGIKAAGFGTVICNRPDAENPPALQAEAMRAEAEAEGLAFVDNPFSHQSFSLDLVDRQTEALAAADGPVFAYCASGNRCSVLWAMGRVKSGEMTPEAAINSAAEAGYDLSGLKMQLSALAPG</sequence>
<dbReference type="InterPro" id="IPR005939">
    <property type="entry name" value="BLH_phosphatase-like"/>
</dbReference>
<name>A0A1Y5RKQ6_9RHOB</name>
<protein>
    <submittedName>
        <fullName evidence="2">Beta-lactamase hydrolase-like protein</fullName>
        <ecNumber evidence="2">3.-.-.-</ecNumber>
    </submittedName>
</protein>
<dbReference type="SUPFAM" id="SSF52799">
    <property type="entry name" value="(Phosphotyrosine protein) phosphatases II"/>
    <property type="match status" value="1"/>
</dbReference>
<proteinExistence type="predicted"/>
<accession>A0A1Y5RKQ6</accession>
<dbReference type="Pfam" id="PF04273">
    <property type="entry name" value="BLH_phosphatase"/>
    <property type="match status" value="1"/>
</dbReference>
<gene>
    <name evidence="2" type="primary">blh</name>
    <name evidence="2" type="ORF">ROA7023_00485</name>
</gene>
<feature type="domain" description="Beta-lactamase hydrolase-like protein phosphatase-like" evidence="1">
    <location>
        <begin position="5"/>
        <end position="108"/>
    </location>
</feature>
<evidence type="ECO:0000313" key="2">
    <source>
        <dbReference type="EMBL" id="SLN19776.1"/>
    </source>
</evidence>
<organism evidence="2 3">
    <name type="scientific">Roseisalinus antarcticus</name>
    <dbReference type="NCBI Taxonomy" id="254357"/>
    <lineage>
        <taxon>Bacteria</taxon>
        <taxon>Pseudomonadati</taxon>
        <taxon>Pseudomonadota</taxon>
        <taxon>Alphaproteobacteria</taxon>
        <taxon>Rhodobacterales</taxon>
        <taxon>Roseobacteraceae</taxon>
        <taxon>Roseisalinus</taxon>
    </lineage>
</organism>
<dbReference type="EMBL" id="FWFZ01000001">
    <property type="protein sequence ID" value="SLN19776.1"/>
    <property type="molecule type" value="Genomic_DNA"/>
</dbReference>
<dbReference type="NCBIfam" id="TIGR01244">
    <property type="entry name" value="TIGR01244 family sulfur transferase"/>
    <property type="match status" value="1"/>
</dbReference>
<dbReference type="GO" id="GO:0016787">
    <property type="term" value="F:hydrolase activity"/>
    <property type="evidence" value="ECO:0007669"/>
    <property type="project" value="UniProtKB-KW"/>
</dbReference>
<dbReference type="Gene3D" id="3.90.190.10">
    <property type="entry name" value="Protein tyrosine phosphatase superfamily"/>
    <property type="match status" value="1"/>
</dbReference>
<reference evidence="2 3" key="1">
    <citation type="submission" date="2017-03" db="EMBL/GenBank/DDBJ databases">
        <authorList>
            <person name="Afonso C.L."/>
            <person name="Miller P.J."/>
            <person name="Scott M.A."/>
            <person name="Spackman E."/>
            <person name="Goraichik I."/>
            <person name="Dimitrov K.M."/>
            <person name="Suarez D.L."/>
            <person name="Swayne D.E."/>
        </authorList>
    </citation>
    <scope>NUCLEOTIDE SEQUENCE [LARGE SCALE GENOMIC DNA]</scope>
    <source>
        <strain evidence="2 3">CECT 7023</strain>
    </source>
</reference>
<dbReference type="OrthoDB" id="9805710at2"/>